<dbReference type="Proteomes" id="UP001218188">
    <property type="component" value="Unassembled WGS sequence"/>
</dbReference>
<reference evidence="2" key="1">
    <citation type="submission" date="2023-03" db="EMBL/GenBank/DDBJ databases">
        <title>Massive genome expansion in bonnet fungi (Mycena s.s.) driven by repeated elements and novel gene families across ecological guilds.</title>
        <authorList>
            <consortium name="Lawrence Berkeley National Laboratory"/>
            <person name="Harder C.B."/>
            <person name="Miyauchi S."/>
            <person name="Viragh M."/>
            <person name="Kuo A."/>
            <person name="Thoen E."/>
            <person name="Andreopoulos B."/>
            <person name="Lu D."/>
            <person name="Skrede I."/>
            <person name="Drula E."/>
            <person name="Henrissat B."/>
            <person name="Morin E."/>
            <person name="Kohler A."/>
            <person name="Barry K."/>
            <person name="LaButti K."/>
            <person name="Morin E."/>
            <person name="Salamov A."/>
            <person name="Lipzen A."/>
            <person name="Mereny Z."/>
            <person name="Hegedus B."/>
            <person name="Baldrian P."/>
            <person name="Stursova M."/>
            <person name="Weitz H."/>
            <person name="Taylor A."/>
            <person name="Grigoriev I.V."/>
            <person name="Nagy L.G."/>
            <person name="Martin F."/>
            <person name="Kauserud H."/>
        </authorList>
    </citation>
    <scope>NUCLEOTIDE SEQUENCE</scope>
    <source>
        <strain evidence="2">CBHHK200</strain>
    </source>
</reference>
<dbReference type="AlphaFoldDB" id="A0AAD6SS92"/>
<evidence type="ECO:0000256" key="1">
    <source>
        <dbReference type="SAM" id="Phobius"/>
    </source>
</evidence>
<keyword evidence="1" id="KW-0472">Membrane</keyword>
<name>A0AAD6SS92_9AGAR</name>
<protein>
    <submittedName>
        <fullName evidence="2">Uncharacterized protein</fullName>
    </submittedName>
</protein>
<dbReference type="EMBL" id="JARJCM010000080">
    <property type="protein sequence ID" value="KAJ7031585.1"/>
    <property type="molecule type" value="Genomic_DNA"/>
</dbReference>
<proteinExistence type="predicted"/>
<feature type="transmembrane region" description="Helical" evidence="1">
    <location>
        <begin position="114"/>
        <end position="132"/>
    </location>
</feature>
<keyword evidence="3" id="KW-1185">Reference proteome</keyword>
<evidence type="ECO:0000313" key="3">
    <source>
        <dbReference type="Proteomes" id="UP001218188"/>
    </source>
</evidence>
<keyword evidence="1" id="KW-0812">Transmembrane</keyword>
<accession>A0AAD6SS92</accession>
<gene>
    <name evidence="2" type="ORF">C8F04DRAFT_1185752</name>
</gene>
<keyword evidence="1" id="KW-1133">Transmembrane helix</keyword>
<sequence length="135" mass="15437">MAPSVPSSPSRVTFDLPTIRRSDAAPFYMHQGEEDAFYSSRKSSSEMDMEAGCLVPDGDDAVPDLTTRKTSRRGIYAAYRRWFSRRSAGVQLSEKDLEPRHRDRGSKFERRLQMGSWTAMVVLLLLTIYFLIHES</sequence>
<comment type="caution">
    <text evidence="2">The sequence shown here is derived from an EMBL/GenBank/DDBJ whole genome shotgun (WGS) entry which is preliminary data.</text>
</comment>
<evidence type="ECO:0000313" key="2">
    <source>
        <dbReference type="EMBL" id="KAJ7031585.1"/>
    </source>
</evidence>
<organism evidence="2 3">
    <name type="scientific">Mycena alexandri</name>
    <dbReference type="NCBI Taxonomy" id="1745969"/>
    <lineage>
        <taxon>Eukaryota</taxon>
        <taxon>Fungi</taxon>
        <taxon>Dikarya</taxon>
        <taxon>Basidiomycota</taxon>
        <taxon>Agaricomycotina</taxon>
        <taxon>Agaricomycetes</taxon>
        <taxon>Agaricomycetidae</taxon>
        <taxon>Agaricales</taxon>
        <taxon>Marasmiineae</taxon>
        <taxon>Mycenaceae</taxon>
        <taxon>Mycena</taxon>
    </lineage>
</organism>